<dbReference type="PANTHER" id="PTHR31151">
    <property type="entry name" value="PROLINE-TRNA LIGASE (DUF1680)"/>
    <property type="match status" value="1"/>
</dbReference>
<reference evidence="2" key="1">
    <citation type="submission" date="2022-11" db="EMBL/GenBank/DDBJ databases">
        <authorList>
            <person name="Vasilchenko N.G."/>
            <person name="Prazdnova E.V."/>
            <person name="Gorovtsov A.V."/>
            <person name="Chistyakov V.A."/>
            <person name="Pak M.L."/>
        </authorList>
    </citation>
    <scope>NUCLEOTIDE SEQUENCE</scope>
    <source>
        <strain evidence="2">R 4.5</strain>
    </source>
</reference>
<feature type="domain" description="Non-reducing end beta-L-arabinofuranosidase-like GH127 catalytic" evidence="1">
    <location>
        <begin position="19"/>
        <end position="123"/>
    </location>
</feature>
<organism evidence="2">
    <name type="scientific">Paenibacillus polymyxa</name>
    <name type="common">Bacillus polymyxa</name>
    <dbReference type="NCBI Taxonomy" id="1406"/>
    <lineage>
        <taxon>Bacteria</taxon>
        <taxon>Bacillati</taxon>
        <taxon>Bacillota</taxon>
        <taxon>Bacilli</taxon>
        <taxon>Bacillales</taxon>
        <taxon>Paenibacillaceae</taxon>
        <taxon>Paenibacillus</taxon>
    </lineage>
</organism>
<dbReference type="PANTHER" id="PTHR31151:SF0">
    <property type="entry name" value="PROLINE-TRNA LIGASE (DUF1680)"/>
    <property type="match status" value="1"/>
</dbReference>
<name>A0AAE9PU69_PAEPO</name>
<proteinExistence type="predicted"/>
<sequence length="126" mass="14025">MTLKAKAHMKARPFALNEVVLVEGPFKQAMELNRSYLLELQPDRLLARFREYAGLAPKAPQYEGWEAMTISGHTLGHYLSACSMMYASTGDERFKEIAHYITDELAVCQAAHGDGYVSGIPGGRNF</sequence>
<accession>A0AAE9PU69</accession>
<gene>
    <name evidence="2" type="ORF">MF626_05660</name>
</gene>
<dbReference type="EMBL" id="CP097770">
    <property type="protein sequence ID" value="UZP76477.1"/>
    <property type="molecule type" value="Genomic_DNA"/>
</dbReference>
<dbReference type="Pfam" id="PF07944">
    <property type="entry name" value="Beta-AFase-like_GH127_cat"/>
    <property type="match status" value="1"/>
</dbReference>
<keyword evidence="2" id="KW-0378">Hydrolase</keyword>
<dbReference type="InterPro" id="IPR012878">
    <property type="entry name" value="Beta-AFase-like_GH127_cat"/>
</dbReference>
<dbReference type="AlphaFoldDB" id="A0AAE9PU69"/>
<evidence type="ECO:0000313" key="2">
    <source>
        <dbReference type="EMBL" id="UZP76477.1"/>
    </source>
</evidence>
<dbReference type="GO" id="GO:0016787">
    <property type="term" value="F:hydrolase activity"/>
    <property type="evidence" value="ECO:0007669"/>
    <property type="project" value="UniProtKB-KW"/>
</dbReference>
<protein>
    <submittedName>
        <fullName evidence="2">Glycoside hydrolase family 127 protein</fullName>
    </submittedName>
</protein>
<evidence type="ECO:0000259" key="1">
    <source>
        <dbReference type="Pfam" id="PF07944"/>
    </source>
</evidence>